<evidence type="ECO:0000313" key="2">
    <source>
        <dbReference type="EMBL" id="TYC09853.1"/>
    </source>
</evidence>
<organism evidence="2 3">
    <name type="scientific">Actinomadura syzygii</name>
    <dbReference type="NCBI Taxonomy" id="1427538"/>
    <lineage>
        <taxon>Bacteria</taxon>
        <taxon>Bacillati</taxon>
        <taxon>Actinomycetota</taxon>
        <taxon>Actinomycetes</taxon>
        <taxon>Streptosporangiales</taxon>
        <taxon>Thermomonosporaceae</taxon>
        <taxon>Actinomadura</taxon>
    </lineage>
</organism>
<accession>A0A5D0TVV4</accession>
<keyword evidence="3" id="KW-1185">Reference proteome</keyword>
<dbReference type="Proteomes" id="UP000322634">
    <property type="component" value="Unassembled WGS sequence"/>
</dbReference>
<dbReference type="AlphaFoldDB" id="A0A5D0TVV4"/>
<feature type="compositionally biased region" description="Basic and acidic residues" evidence="1">
    <location>
        <begin position="79"/>
        <end position="93"/>
    </location>
</feature>
<sequence length="119" mass="12481">MSDQGLLRLGARMAEVEGACVRVLRASGPREEERELAELAEAASLLAAAARSMMPSTGTSTGASAGTSTGPGTAAGRPRGGDRRPRAGAPERTRLRRRIVRVRRTTEWIISRSGGGPRG</sequence>
<comment type="caution">
    <text evidence="2">The sequence shown here is derived from an EMBL/GenBank/DDBJ whole genome shotgun (WGS) entry which is preliminary data.</text>
</comment>
<feature type="region of interest" description="Disordered" evidence="1">
    <location>
        <begin position="51"/>
        <end position="98"/>
    </location>
</feature>
<protein>
    <submittedName>
        <fullName evidence="2">Uncharacterized protein</fullName>
    </submittedName>
</protein>
<name>A0A5D0TVV4_9ACTN</name>
<dbReference type="EMBL" id="VSFF01000013">
    <property type="protein sequence ID" value="TYC09853.1"/>
    <property type="molecule type" value="Genomic_DNA"/>
</dbReference>
<dbReference type="RefSeq" id="WP_148353903.1">
    <property type="nucleotide sequence ID" value="NZ_JBHSBF010000005.1"/>
</dbReference>
<reference evidence="2 3" key="1">
    <citation type="submission" date="2019-08" db="EMBL/GenBank/DDBJ databases">
        <title>Actinomadura sp. nov. CYP1-5 isolated from mountain soil.</title>
        <authorList>
            <person name="Songsumanus A."/>
            <person name="Kuncharoen N."/>
            <person name="Kudo T."/>
            <person name="Yuki M."/>
            <person name="Igarashi Y."/>
            <person name="Tanasupawat S."/>
        </authorList>
    </citation>
    <scope>NUCLEOTIDE SEQUENCE [LARGE SCALE GENOMIC DNA]</scope>
    <source>
        <strain evidence="2 3">GKU157</strain>
    </source>
</reference>
<feature type="compositionally biased region" description="Low complexity" evidence="1">
    <location>
        <begin position="51"/>
        <end position="77"/>
    </location>
</feature>
<proteinExistence type="predicted"/>
<evidence type="ECO:0000256" key="1">
    <source>
        <dbReference type="SAM" id="MobiDB-lite"/>
    </source>
</evidence>
<evidence type="ECO:0000313" key="3">
    <source>
        <dbReference type="Proteomes" id="UP000322634"/>
    </source>
</evidence>
<gene>
    <name evidence="2" type="ORF">FXF65_32555</name>
</gene>